<evidence type="ECO:0000313" key="2">
    <source>
        <dbReference type="EMBL" id="KAK4122625.1"/>
    </source>
</evidence>
<gene>
    <name evidence="2" type="ORF">N657DRAFT_646330</name>
</gene>
<keyword evidence="1" id="KW-0732">Signal</keyword>
<name>A0AAN6TXJ8_9PEZI</name>
<dbReference type="GeneID" id="87829872"/>
<proteinExistence type="predicted"/>
<feature type="chain" id="PRO_5042875294" evidence="1">
    <location>
        <begin position="26"/>
        <end position="56"/>
    </location>
</feature>
<accession>A0AAN6TXJ8</accession>
<feature type="signal peptide" evidence="1">
    <location>
        <begin position="1"/>
        <end position="25"/>
    </location>
</feature>
<evidence type="ECO:0000256" key="1">
    <source>
        <dbReference type="SAM" id="SignalP"/>
    </source>
</evidence>
<dbReference type="AlphaFoldDB" id="A0AAN6TXJ8"/>
<keyword evidence="3" id="KW-1185">Reference proteome</keyword>
<dbReference type="Proteomes" id="UP001302602">
    <property type="component" value="Unassembled WGS sequence"/>
</dbReference>
<evidence type="ECO:0000313" key="3">
    <source>
        <dbReference type="Proteomes" id="UP001302602"/>
    </source>
</evidence>
<dbReference type="RefSeq" id="XP_062646396.1">
    <property type="nucleotide sequence ID" value="XM_062793103.1"/>
</dbReference>
<reference evidence="2" key="1">
    <citation type="journal article" date="2023" name="Mol. Phylogenet. Evol.">
        <title>Genome-scale phylogeny and comparative genomics of the fungal order Sordariales.</title>
        <authorList>
            <person name="Hensen N."/>
            <person name="Bonometti L."/>
            <person name="Westerberg I."/>
            <person name="Brannstrom I.O."/>
            <person name="Guillou S."/>
            <person name="Cros-Aarteil S."/>
            <person name="Calhoun S."/>
            <person name="Haridas S."/>
            <person name="Kuo A."/>
            <person name="Mondo S."/>
            <person name="Pangilinan J."/>
            <person name="Riley R."/>
            <person name="LaButti K."/>
            <person name="Andreopoulos B."/>
            <person name="Lipzen A."/>
            <person name="Chen C."/>
            <person name="Yan M."/>
            <person name="Daum C."/>
            <person name="Ng V."/>
            <person name="Clum A."/>
            <person name="Steindorff A."/>
            <person name="Ohm R.A."/>
            <person name="Martin F."/>
            <person name="Silar P."/>
            <person name="Natvig D.O."/>
            <person name="Lalanne C."/>
            <person name="Gautier V."/>
            <person name="Ament-Velasquez S.L."/>
            <person name="Kruys A."/>
            <person name="Hutchinson M.I."/>
            <person name="Powell A.J."/>
            <person name="Barry K."/>
            <person name="Miller A.N."/>
            <person name="Grigoriev I.V."/>
            <person name="Debuchy R."/>
            <person name="Gladieux P."/>
            <person name="Hiltunen Thoren M."/>
            <person name="Johannesson H."/>
        </authorList>
    </citation>
    <scope>NUCLEOTIDE SEQUENCE</scope>
    <source>
        <strain evidence="2">CBS 731.68</strain>
    </source>
</reference>
<dbReference type="EMBL" id="MU853230">
    <property type="protein sequence ID" value="KAK4122625.1"/>
    <property type="molecule type" value="Genomic_DNA"/>
</dbReference>
<reference evidence="2" key="2">
    <citation type="submission" date="2023-05" db="EMBL/GenBank/DDBJ databases">
        <authorList>
            <consortium name="Lawrence Berkeley National Laboratory"/>
            <person name="Steindorff A."/>
            <person name="Hensen N."/>
            <person name="Bonometti L."/>
            <person name="Westerberg I."/>
            <person name="Brannstrom I.O."/>
            <person name="Guillou S."/>
            <person name="Cros-Aarteil S."/>
            <person name="Calhoun S."/>
            <person name="Haridas S."/>
            <person name="Kuo A."/>
            <person name="Mondo S."/>
            <person name="Pangilinan J."/>
            <person name="Riley R."/>
            <person name="Labutti K."/>
            <person name="Andreopoulos B."/>
            <person name="Lipzen A."/>
            <person name="Chen C."/>
            <person name="Yanf M."/>
            <person name="Daum C."/>
            <person name="Ng V."/>
            <person name="Clum A."/>
            <person name="Ohm R."/>
            <person name="Martin F."/>
            <person name="Silar P."/>
            <person name="Natvig D."/>
            <person name="Lalanne C."/>
            <person name="Gautier V."/>
            <person name="Ament-Velasquez S.L."/>
            <person name="Kruys A."/>
            <person name="Hutchinson M.I."/>
            <person name="Powell A.J."/>
            <person name="Barry K."/>
            <person name="Miller A.N."/>
            <person name="Grigoriev I.V."/>
            <person name="Debuchy R."/>
            <person name="Gladieux P."/>
            <person name="Thoren M.H."/>
            <person name="Johannesson H."/>
        </authorList>
    </citation>
    <scope>NUCLEOTIDE SEQUENCE</scope>
    <source>
        <strain evidence="2">CBS 731.68</strain>
    </source>
</reference>
<protein>
    <submittedName>
        <fullName evidence="2">Uncharacterized protein</fullName>
    </submittedName>
</protein>
<sequence>MGAVASPCVWLLILCSLLFSVQSSAALCRTIGLNWMSCLCPPKHVCFCSLSKADGG</sequence>
<organism evidence="2 3">
    <name type="scientific">Parathielavia appendiculata</name>
    <dbReference type="NCBI Taxonomy" id="2587402"/>
    <lineage>
        <taxon>Eukaryota</taxon>
        <taxon>Fungi</taxon>
        <taxon>Dikarya</taxon>
        <taxon>Ascomycota</taxon>
        <taxon>Pezizomycotina</taxon>
        <taxon>Sordariomycetes</taxon>
        <taxon>Sordariomycetidae</taxon>
        <taxon>Sordariales</taxon>
        <taxon>Chaetomiaceae</taxon>
        <taxon>Parathielavia</taxon>
    </lineage>
</organism>
<comment type="caution">
    <text evidence="2">The sequence shown here is derived from an EMBL/GenBank/DDBJ whole genome shotgun (WGS) entry which is preliminary data.</text>
</comment>